<evidence type="ECO:0000313" key="2">
    <source>
        <dbReference type="EMBL" id="GAP39267.1"/>
    </source>
</evidence>
<keyword evidence="3" id="KW-1185">Reference proteome</keyword>
<reference evidence="2" key="1">
    <citation type="journal article" date="2015" name="Genome Announc.">
        <title>Draft Genome Sequence of Anaerolineae Strain TC1, a Novel Isolate from a Methanogenic Wastewater Treatment System.</title>
        <authorList>
            <person name="Matsuura N."/>
            <person name="Tourlousse D.M."/>
            <person name="Sun L."/>
            <person name="Toyonaga M."/>
            <person name="Kuroda K."/>
            <person name="Ohashi A."/>
            <person name="Cruz R."/>
            <person name="Yamaguchi T."/>
            <person name="Sekiguchi Y."/>
        </authorList>
    </citation>
    <scope>NUCLEOTIDE SEQUENCE [LARGE SCALE GENOMIC DNA]</scope>
    <source>
        <strain evidence="2">TC1</strain>
    </source>
</reference>
<dbReference type="EMBL" id="DF968179">
    <property type="protein sequence ID" value="GAP39267.1"/>
    <property type="molecule type" value="Genomic_DNA"/>
</dbReference>
<dbReference type="GO" id="GO:0016787">
    <property type="term" value="F:hydrolase activity"/>
    <property type="evidence" value="ECO:0007669"/>
    <property type="project" value="UniProtKB-KW"/>
</dbReference>
<feature type="domain" description="Amidohydrolase-related" evidence="1">
    <location>
        <begin position="239"/>
        <end position="397"/>
    </location>
</feature>
<dbReference type="PANTHER" id="PTHR43383">
    <property type="entry name" value="NODULIN 6"/>
    <property type="match status" value="1"/>
</dbReference>
<dbReference type="STRING" id="1678840.ATC1_11194"/>
<dbReference type="RefSeq" id="WP_062277245.1">
    <property type="nucleotide sequence ID" value="NZ_DF968179.1"/>
</dbReference>
<dbReference type="Proteomes" id="UP000053370">
    <property type="component" value="Unassembled WGS sequence"/>
</dbReference>
<dbReference type="SUPFAM" id="SSF51556">
    <property type="entry name" value="Metallo-dependent hydrolases"/>
    <property type="match status" value="1"/>
</dbReference>
<accession>A0A0K8P9D7</accession>
<gene>
    <name evidence="2" type="ORF">ATC1_11194</name>
</gene>
<organism evidence="2">
    <name type="scientific">Flexilinea flocculi</name>
    <dbReference type="NCBI Taxonomy" id="1678840"/>
    <lineage>
        <taxon>Bacteria</taxon>
        <taxon>Bacillati</taxon>
        <taxon>Chloroflexota</taxon>
        <taxon>Anaerolineae</taxon>
        <taxon>Anaerolineales</taxon>
        <taxon>Anaerolineaceae</taxon>
        <taxon>Flexilinea</taxon>
    </lineage>
</organism>
<name>A0A0K8P9D7_9CHLR</name>
<dbReference type="InterPro" id="IPR006680">
    <property type="entry name" value="Amidohydro-rel"/>
</dbReference>
<keyword evidence="2" id="KW-0378">Hydrolase</keyword>
<dbReference type="AlphaFoldDB" id="A0A0K8P9D7"/>
<dbReference type="Pfam" id="PF04909">
    <property type="entry name" value="Amidohydro_2"/>
    <property type="match status" value="1"/>
</dbReference>
<evidence type="ECO:0000259" key="1">
    <source>
        <dbReference type="Pfam" id="PF04909"/>
    </source>
</evidence>
<dbReference type="InterPro" id="IPR032466">
    <property type="entry name" value="Metal_Hydrolase"/>
</dbReference>
<dbReference type="Gene3D" id="3.20.20.140">
    <property type="entry name" value="Metal-dependent hydrolases"/>
    <property type="match status" value="1"/>
</dbReference>
<proteinExistence type="predicted"/>
<dbReference type="PANTHER" id="PTHR43383:SF2">
    <property type="entry name" value="AMIDOHYDROLASE 2 FAMILY PROTEIN"/>
    <property type="match status" value="1"/>
</dbReference>
<protein>
    <submittedName>
        <fullName evidence="2">Predicted metal-dependent hydrolase, TIM-barrel fold</fullName>
    </submittedName>
</protein>
<evidence type="ECO:0000313" key="3">
    <source>
        <dbReference type="Proteomes" id="UP000053370"/>
    </source>
</evidence>
<sequence>MSAAFLNLQEFNKHLKIINTHCHHLPDIEHQHIGLDFILNKSYVSWCKVDYGDTFDKKSEFLRLVRFNAYFHWLEKALCELCGISQNLTAENWSIFDEKIQQLHQNENYHLEILQDRCGYEKVILDPYWNPGSDEGHPGFFTPTYRINMFLYGFNTQAQDHNGNNPYTVYGWESSLTFDEYLAKMKEQIKEHIQSGCVAMKSALAYDRGLDFCETDKEKAKRGFLNPNANAEDIKAFQDYVFFEICNIAAEYNVPLQCHTGLGKLEKSNAMQMQEVIEKNPQTRFVLFHGSYPWIQDLCALIHNYPNVYADICWLPIISGNACETLLKELIEVGTTDRITWGCDTWTSEESFGALLAAKQVVAKVFAEYIDNFYLSLVDAQEFNRQIFYENAKNLYFKS</sequence>
<dbReference type="OrthoDB" id="8244441at2"/>